<evidence type="ECO:0000256" key="1">
    <source>
        <dbReference type="ARBA" id="ARBA00004141"/>
    </source>
</evidence>
<accession>A0A3B0YBZ4</accession>
<dbReference type="GO" id="GO:0034040">
    <property type="term" value="F:ATPase-coupled lipid transmembrane transporter activity"/>
    <property type="evidence" value="ECO:0007669"/>
    <property type="project" value="TreeGrafter"/>
</dbReference>
<gene>
    <name evidence="10" type="ORF">MNBD_GAMMA14-2397</name>
</gene>
<name>A0A3B0YBZ4_9ZZZZ</name>
<evidence type="ECO:0000256" key="2">
    <source>
        <dbReference type="ARBA" id="ARBA00022692"/>
    </source>
</evidence>
<dbReference type="InterPro" id="IPR003439">
    <property type="entry name" value="ABC_transporter-like_ATP-bd"/>
</dbReference>
<dbReference type="CDD" id="cd03228">
    <property type="entry name" value="ABCC_MRP_Like"/>
    <property type="match status" value="1"/>
</dbReference>
<keyword evidence="2 7" id="KW-0812">Transmembrane</keyword>
<protein>
    <submittedName>
        <fullName evidence="10">Efflux ABC transporter, permease/ATP-binding protein</fullName>
    </submittedName>
</protein>
<dbReference type="InterPro" id="IPR003593">
    <property type="entry name" value="AAA+_ATPase"/>
</dbReference>
<dbReference type="GO" id="GO:0140359">
    <property type="term" value="F:ABC-type transporter activity"/>
    <property type="evidence" value="ECO:0007669"/>
    <property type="project" value="InterPro"/>
</dbReference>
<evidence type="ECO:0000313" key="10">
    <source>
        <dbReference type="EMBL" id="VAW73833.1"/>
    </source>
</evidence>
<keyword evidence="3" id="KW-0547">Nucleotide-binding</keyword>
<evidence type="ECO:0000259" key="8">
    <source>
        <dbReference type="PROSITE" id="PS50893"/>
    </source>
</evidence>
<feature type="transmembrane region" description="Helical" evidence="7">
    <location>
        <begin position="151"/>
        <end position="174"/>
    </location>
</feature>
<dbReference type="SMART" id="SM00382">
    <property type="entry name" value="AAA"/>
    <property type="match status" value="1"/>
</dbReference>
<feature type="transmembrane region" description="Helical" evidence="7">
    <location>
        <begin position="180"/>
        <end position="199"/>
    </location>
</feature>
<dbReference type="GO" id="GO:0005524">
    <property type="term" value="F:ATP binding"/>
    <property type="evidence" value="ECO:0007669"/>
    <property type="project" value="UniProtKB-KW"/>
</dbReference>
<dbReference type="GO" id="GO:0016887">
    <property type="term" value="F:ATP hydrolysis activity"/>
    <property type="evidence" value="ECO:0007669"/>
    <property type="project" value="InterPro"/>
</dbReference>
<dbReference type="Gene3D" id="3.40.50.300">
    <property type="entry name" value="P-loop containing nucleotide triphosphate hydrolases"/>
    <property type="match status" value="1"/>
</dbReference>
<dbReference type="EMBL" id="UOFM01000078">
    <property type="protein sequence ID" value="VAW73833.1"/>
    <property type="molecule type" value="Genomic_DNA"/>
</dbReference>
<dbReference type="InterPro" id="IPR017871">
    <property type="entry name" value="ABC_transporter-like_CS"/>
</dbReference>
<dbReference type="PROSITE" id="PS50893">
    <property type="entry name" value="ABC_TRANSPORTER_2"/>
    <property type="match status" value="1"/>
</dbReference>
<dbReference type="GO" id="GO:0016020">
    <property type="term" value="C:membrane"/>
    <property type="evidence" value="ECO:0007669"/>
    <property type="project" value="UniProtKB-SubCell"/>
</dbReference>
<comment type="subcellular location">
    <subcellularLocation>
        <location evidence="1">Membrane</location>
        <topology evidence="1">Multi-pass membrane protein</topology>
    </subcellularLocation>
</comment>
<feature type="domain" description="ABC transporter" evidence="8">
    <location>
        <begin position="353"/>
        <end position="581"/>
    </location>
</feature>
<dbReference type="PANTHER" id="PTHR24221">
    <property type="entry name" value="ATP-BINDING CASSETTE SUB-FAMILY B"/>
    <property type="match status" value="1"/>
</dbReference>
<dbReference type="PROSITE" id="PS00211">
    <property type="entry name" value="ABC_TRANSPORTER_1"/>
    <property type="match status" value="1"/>
</dbReference>
<sequence length="582" mass="62567">MLMFFRAYPWQTLFMLLALLFAGFAEGVGLSALLPLINIAIRNNAAGNGEDLPAQQNMLEGMVTDFLNTTGINPDIGSMLAIIVISLTLKNLLLLIANKQVGYTAAHVATDLRLKLLRAVLSSRWEYFISQPIGKITNALATEAQRSSLSFVSGSLMITFAIQTAVYGAVALALSWEATLVGLVIGFLIIAAANSLVRVTRKAGKKQTKLLTSLIAGLTDTLQSVKPLKAMAREDSIDGVLTAETSRLNQALQRQVLGTAALGAIQEVLLAIAVAGGIFVALSQFEIPLPTVLVLAIVLGRMLRQFSKVQREYQKVSIGESAFWSLQHTIDQAMISAEEDSGTGKTPSLKKGIRLDNVYFAYADHNVLDGLTLDIPAGSLTTLIGPSGAGKTTLIDLITGLLQPSSGIILIDDTPLPELDIKAWRNMIGYVPQETHLLHDTVLHNVTLGDPELCELEAEQALKAAGIWESVAAMPEGINSIVGERGTKLSGGQRQRIIIARALVHHPKLLILDEATSALDSTSEAEILETIDKLRGELTLLAISHQKAMVDAADHVYRLEEGHAVAGRTILSFVDLDQSHVM</sequence>
<dbReference type="SUPFAM" id="SSF90123">
    <property type="entry name" value="ABC transporter transmembrane region"/>
    <property type="match status" value="1"/>
</dbReference>
<dbReference type="InterPro" id="IPR039421">
    <property type="entry name" value="Type_1_exporter"/>
</dbReference>
<feature type="domain" description="ABC transmembrane type-1" evidence="9">
    <location>
        <begin position="13"/>
        <end position="307"/>
    </location>
</feature>
<dbReference type="PROSITE" id="PS50929">
    <property type="entry name" value="ABC_TM1F"/>
    <property type="match status" value="1"/>
</dbReference>
<evidence type="ECO:0000256" key="5">
    <source>
        <dbReference type="ARBA" id="ARBA00022989"/>
    </source>
</evidence>
<dbReference type="InterPro" id="IPR011527">
    <property type="entry name" value="ABC1_TM_dom"/>
</dbReference>
<keyword evidence="5 7" id="KW-1133">Transmembrane helix</keyword>
<evidence type="ECO:0000259" key="9">
    <source>
        <dbReference type="PROSITE" id="PS50929"/>
    </source>
</evidence>
<evidence type="ECO:0000256" key="6">
    <source>
        <dbReference type="ARBA" id="ARBA00023136"/>
    </source>
</evidence>
<dbReference type="InterPro" id="IPR036640">
    <property type="entry name" value="ABC1_TM_sf"/>
</dbReference>
<reference evidence="10" key="1">
    <citation type="submission" date="2018-06" db="EMBL/GenBank/DDBJ databases">
        <authorList>
            <person name="Zhirakovskaya E."/>
        </authorList>
    </citation>
    <scope>NUCLEOTIDE SEQUENCE</scope>
</reference>
<keyword evidence="6 7" id="KW-0472">Membrane</keyword>
<feature type="transmembrane region" description="Helical" evidence="7">
    <location>
        <begin position="256"/>
        <end position="281"/>
    </location>
</feature>
<evidence type="ECO:0000256" key="3">
    <source>
        <dbReference type="ARBA" id="ARBA00022741"/>
    </source>
</evidence>
<feature type="transmembrane region" description="Helical" evidence="7">
    <location>
        <begin position="76"/>
        <end position="97"/>
    </location>
</feature>
<dbReference type="SUPFAM" id="SSF52540">
    <property type="entry name" value="P-loop containing nucleoside triphosphate hydrolases"/>
    <property type="match status" value="1"/>
</dbReference>
<proteinExistence type="predicted"/>
<dbReference type="Pfam" id="PF00005">
    <property type="entry name" value="ABC_tran"/>
    <property type="match status" value="1"/>
</dbReference>
<dbReference type="Gene3D" id="1.20.1560.10">
    <property type="entry name" value="ABC transporter type 1, transmembrane domain"/>
    <property type="match status" value="1"/>
</dbReference>
<evidence type="ECO:0000256" key="7">
    <source>
        <dbReference type="SAM" id="Phobius"/>
    </source>
</evidence>
<keyword evidence="4 10" id="KW-0067">ATP-binding</keyword>
<dbReference type="AlphaFoldDB" id="A0A3B0YBZ4"/>
<dbReference type="Pfam" id="PF00664">
    <property type="entry name" value="ABC_membrane"/>
    <property type="match status" value="1"/>
</dbReference>
<dbReference type="InterPro" id="IPR027417">
    <property type="entry name" value="P-loop_NTPase"/>
</dbReference>
<dbReference type="PANTHER" id="PTHR24221:SF654">
    <property type="entry name" value="ATP-BINDING CASSETTE SUB-FAMILY B MEMBER 6"/>
    <property type="match status" value="1"/>
</dbReference>
<organism evidence="10">
    <name type="scientific">hydrothermal vent metagenome</name>
    <dbReference type="NCBI Taxonomy" id="652676"/>
    <lineage>
        <taxon>unclassified sequences</taxon>
        <taxon>metagenomes</taxon>
        <taxon>ecological metagenomes</taxon>
    </lineage>
</organism>
<evidence type="ECO:0000256" key="4">
    <source>
        <dbReference type="ARBA" id="ARBA00022840"/>
    </source>
</evidence>